<name>A0AAN6XPW2_9PEZI</name>
<gene>
    <name evidence="6" type="ORF">QBC40DRAFT_197756</name>
</gene>
<accession>A0AAN6XPW2</accession>
<dbReference type="EMBL" id="MU863904">
    <property type="protein sequence ID" value="KAK4201687.1"/>
    <property type="molecule type" value="Genomic_DNA"/>
</dbReference>
<dbReference type="PANTHER" id="PTHR10039:SF5">
    <property type="entry name" value="NACHT DOMAIN-CONTAINING PROTEIN"/>
    <property type="match status" value="1"/>
</dbReference>
<feature type="domain" description="Nephrocystin 3-like N-terminal" evidence="4">
    <location>
        <begin position="278"/>
        <end position="443"/>
    </location>
</feature>
<dbReference type="InterPro" id="IPR038305">
    <property type="entry name" value="HeLo_sf"/>
</dbReference>
<reference evidence="6" key="2">
    <citation type="submission" date="2023-05" db="EMBL/GenBank/DDBJ databases">
        <authorList>
            <consortium name="Lawrence Berkeley National Laboratory"/>
            <person name="Steindorff A."/>
            <person name="Hensen N."/>
            <person name="Bonometti L."/>
            <person name="Westerberg I."/>
            <person name="Brannstrom I.O."/>
            <person name="Guillou S."/>
            <person name="Cros-Aarteil S."/>
            <person name="Calhoun S."/>
            <person name="Haridas S."/>
            <person name="Kuo A."/>
            <person name="Mondo S."/>
            <person name="Pangilinan J."/>
            <person name="Riley R."/>
            <person name="Labutti K."/>
            <person name="Andreopoulos B."/>
            <person name="Lipzen A."/>
            <person name="Chen C."/>
            <person name="Yanf M."/>
            <person name="Daum C."/>
            <person name="Ng V."/>
            <person name="Clum A."/>
            <person name="Ohm R."/>
            <person name="Martin F."/>
            <person name="Silar P."/>
            <person name="Natvig D."/>
            <person name="Lalanne C."/>
            <person name="Gautier V."/>
            <person name="Ament-Velasquez S.L."/>
            <person name="Kruys A."/>
            <person name="Hutchinson M.I."/>
            <person name="Powell A.J."/>
            <person name="Barry K."/>
            <person name="Miller A.N."/>
            <person name="Grigoriev I.V."/>
            <person name="Debuchy R."/>
            <person name="Gladieux P."/>
            <person name="Thoren M.H."/>
            <person name="Johannesson H."/>
        </authorList>
    </citation>
    <scope>NUCLEOTIDE SEQUENCE</scope>
    <source>
        <strain evidence="6">CBS 315.58</strain>
    </source>
</reference>
<evidence type="ECO:0000259" key="4">
    <source>
        <dbReference type="Pfam" id="PF24883"/>
    </source>
</evidence>
<dbReference type="SUPFAM" id="SSF52540">
    <property type="entry name" value="P-loop containing nucleoside triphosphate hydrolases"/>
    <property type="match status" value="1"/>
</dbReference>
<proteinExistence type="predicted"/>
<comment type="caution">
    <text evidence="6">The sequence shown here is derived from an EMBL/GenBank/DDBJ whole genome shotgun (WGS) entry which is preliminary data.</text>
</comment>
<dbReference type="Gene3D" id="1.20.120.1020">
    <property type="entry name" value="Prion-inhibition and propagation, HeLo domain"/>
    <property type="match status" value="1"/>
</dbReference>
<keyword evidence="7" id="KW-1185">Reference proteome</keyword>
<organism evidence="6 7">
    <name type="scientific">Triangularia verruculosa</name>
    <dbReference type="NCBI Taxonomy" id="2587418"/>
    <lineage>
        <taxon>Eukaryota</taxon>
        <taxon>Fungi</taxon>
        <taxon>Dikarya</taxon>
        <taxon>Ascomycota</taxon>
        <taxon>Pezizomycotina</taxon>
        <taxon>Sordariomycetes</taxon>
        <taxon>Sordariomycetidae</taxon>
        <taxon>Sordariales</taxon>
        <taxon>Podosporaceae</taxon>
        <taxon>Triangularia</taxon>
    </lineage>
</organism>
<dbReference type="InterPro" id="IPR027417">
    <property type="entry name" value="P-loop_NTPase"/>
</dbReference>
<dbReference type="Pfam" id="PF14479">
    <property type="entry name" value="HeLo"/>
    <property type="match status" value="1"/>
</dbReference>
<keyword evidence="1" id="KW-0677">Repeat</keyword>
<feature type="compositionally biased region" description="Basic and acidic residues" evidence="2">
    <location>
        <begin position="1021"/>
        <end position="1038"/>
    </location>
</feature>
<dbReference type="Pfam" id="PF25053">
    <property type="entry name" value="DUF7791"/>
    <property type="match status" value="1"/>
</dbReference>
<feature type="domain" description="DUF7791" evidence="5">
    <location>
        <begin position="555"/>
        <end position="699"/>
    </location>
</feature>
<dbReference type="Proteomes" id="UP001303160">
    <property type="component" value="Unassembled WGS sequence"/>
</dbReference>
<keyword evidence="6" id="KW-0034">Amyloid</keyword>
<dbReference type="PANTHER" id="PTHR10039">
    <property type="entry name" value="AMELOGENIN"/>
    <property type="match status" value="1"/>
</dbReference>
<reference evidence="6" key="1">
    <citation type="journal article" date="2023" name="Mol. Phylogenet. Evol.">
        <title>Genome-scale phylogeny and comparative genomics of the fungal order Sordariales.</title>
        <authorList>
            <person name="Hensen N."/>
            <person name="Bonometti L."/>
            <person name="Westerberg I."/>
            <person name="Brannstrom I.O."/>
            <person name="Guillou S."/>
            <person name="Cros-Aarteil S."/>
            <person name="Calhoun S."/>
            <person name="Haridas S."/>
            <person name="Kuo A."/>
            <person name="Mondo S."/>
            <person name="Pangilinan J."/>
            <person name="Riley R."/>
            <person name="LaButti K."/>
            <person name="Andreopoulos B."/>
            <person name="Lipzen A."/>
            <person name="Chen C."/>
            <person name="Yan M."/>
            <person name="Daum C."/>
            <person name="Ng V."/>
            <person name="Clum A."/>
            <person name="Steindorff A."/>
            <person name="Ohm R.A."/>
            <person name="Martin F."/>
            <person name="Silar P."/>
            <person name="Natvig D.O."/>
            <person name="Lalanne C."/>
            <person name="Gautier V."/>
            <person name="Ament-Velasquez S.L."/>
            <person name="Kruys A."/>
            <person name="Hutchinson M.I."/>
            <person name="Powell A.J."/>
            <person name="Barry K."/>
            <person name="Miller A.N."/>
            <person name="Grigoriev I.V."/>
            <person name="Debuchy R."/>
            <person name="Gladieux P."/>
            <person name="Hiltunen Thoren M."/>
            <person name="Johannesson H."/>
        </authorList>
    </citation>
    <scope>NUCLEOTIDE SEQUENCE</scope>
    <source>
        <strain evidence="6">CBS 315.58</strain>
    </source>
</reference>
<keyword evidence="6" id="KW-0640">Prion</keyword>
<dbReference type="Gene3D" id="3.40.50.300">
    <property type="entry name" value="P-loop containing nucleotide triphosphate hydrolases"/>
    <property type="match status" value="1"/>
</dbReference>
<evidence type="ECO:0000256" key="1">
    <source>
        <dbReference type="ARBA" id="ARBA00022737"/>
    </source>
</evidence>
<dbReference type="Pfam" id="PF24883">
    <property type="entry name" value="NPHP3_N"/>
    <property type="match status" value="1"/>
</dbReference>
<dbReference type="AlphaFoldDB" id="A0AAN6XPW2"/>
<feature type="compositionally biased region" description="Acidic residues" evidence="2">
    <location>
        <begin position="1011"/>
        <end position="1020"/>
    </location>
</feature>
<evidence type="ECO:0000256" key="2">
    <source>
        <dbReference type="SAM" id="MobiDB-lite"/>
    </source>
</evidence>
<evidence type="ECO:0000313" key="6">
    <source>
        <dbReference type="EMBL" id="KAK4201687.1"/>
    </source>
</evidence>
<evidence type="ECO:0000259" key="5">
    <source>
        <dbReference type="Pfam" id="PF25053"/>
    </source>
</evidence>
<feature type="domain" description="Prion-inhibition and propagation HeLo" evidence="3">
    <location>
        <begin position="6"/>
        <end position="205"/>
    </location>
</feature>
<dbReference type="InterPro" id="IPR056884">
    <property type="entry name" value="NPHP3-like_N"/>
</dbReference>
<dbReference type="InterPro" id="IPR029498">
    <property type="entry name" value="HeLo_dom"/>
</dbReference>
<sequence>MAETAGLVVGVLALAGLFNDCLELLSHISALRSMNYDGELLDTKLDVEKTLFLQWADRVRLFYSDCDPRLQTGDAAQTVQHVLQRMRGLMKDSSEIQSRYGLRKALPSDDIVSEANQISGPRMLKFSKAFEKLHINGRTTINSAPSLLTKARWVAIDKAKFNDLINDISYFIGKLNELIPPATHTLTQMALEDLRQDRFDSATLTRLAECSFSNASGPESELLRLAKSTVDSCRQRVLDALWFRKIDDRRAGITPAHAKTMEWAFQPPGAGQSWADLSLWLKSDSNIYWVSGKAGSGKSTLMKYIVDQPITKSLLRQWADGTDLISAYFFFYHLGTKEQKTFSGLTRTLLHHILSHNKAWIPTLLPAVWKESLIAHASGRTEPIDLPNQNEVRNAFLALAQLPVKFCFFIDGLDEYDGNNKEVIEFITTVAKNQNVKMLVSSRPELAFVDAFSDRSMLRMQDLTREDIGLYVKDKLESHRYMVRLLSQKNTQGQARRIFDSLCEKAQGVFLWIVLACRSLAEGLQNHDRISELEARMNELPKELEDMFVHMLKRIPRRYCGNGAKYIRIVTVWHLYRRDDTGATAEIRLAGLALLDHKSSNHVTCSVVSQADVESLEDLCESLARRLDTHCGGLVEADRTSSTCPGLLPYRNAPVCFLHRSVFEFLVSDRGRRLEYLHINDGSFDPYFAVSCSMMYQSQLPDNDDDAPWAIDVLTRHLNLRSYNSHRITDLLLSWQDVVSLSEYSRMDKILSTDWLVRENTSATGEDMEIALVLGIELGAPEVVVDYNQRHGKSRPLRTRRGQFPLLYHVLSQTFIKDLFGIYPALPRYPYGPRQVKLIVEELLRSGCPATESVDAEGELEIVHEMDGWLYKNGYSSSKSKTDNGSSVTKQELGITVWTCYVSYFGDPCIPMNMDDEYEGYGKGWQHDIIDLFLKFSVDKHRLVAESRANNHRYFSRLRTGLYDSCKDAGLRQRGKRIMYELFGKRFTKSKISQPWESDDDDESSGGGSDESSDNDGEEIVVERGEDAKKESQDSSREESDEEHEEMPPAKRQRMCS</sequence>
<evidence type="ECO:0000313" key="7">
    <source>
        <dbReference type="Proteomes" id="UP001303160"/>
    </source>
</evidence>
<feature type="region of interest" description="Disordered" evidence="2">
    <location>
        <begin position="993"/>
        <end position="1057"/>
    </location>
</feature>
<dbReference type="InterPro" id="IPR056693">
    <property type="entry name" value="DUF7791"/>
</dbReference>
<evidence type="ECO:0000259" key="3">
    <source>
        <dbReference type="Pfam" id="PF14479"/>
    </source>
</evidence>
<protein>
    <submittedName>
        <fullName evidence="6">Prion-inhibition and propagation-domain-containing protein</fullName>
    </submittedName>
</protein>